<organism evidence="8 9">
    <name type="scientific">Pyronema omphalodes (strain CBS 100304)</name>
    <name type="common">Pyronema confluens</name>
    <dbReference type="NCBI Taxonomy" id="1076935"/>
    <lineage>
        <taxon>Eukaryota</taxon>
        <taxon>Fungi</taxon>
        <taxon>Dikarya</taxon>
        <taxon>Ascomycota</taxon>
        <taxon>Pezizomycotina</taxon>
        <taxon>Pezizomycetes</taxon>
        <taxon>Pezizales</taxon>
        <taxon>Pyronemataceae</taxon>
        <taxon>Pyronema</taxon>
    </lineage>
</organism>
<evidence type="ECO:0000256" key="1">
    <source>
        <dbReference type="ARBA" id="ARBA00004123"/>
    </source>
</evidence>
<dbReference type="InterPro" id="IPR038491">
    <property type="entry name" value="Velvet_dom_sf"/>
</dbReference>
<accession>U4L3K0</accession>
<evidence type="ECO:0000256" key="3">
    <source>
        <dbReference type="ARBA" id="ARBA00023015"/>
    </source>
</evidence>
<feature type="domain" description="Velvet" evidence="7">
    <location>
        <begin position="21"/>
        <end position="174"/>
    </location>
</feature>
<dbReference type="InterPro" id="IPR021740">
    <property type="entry name" value="Velvet"/>
</dbReference>
<dbReference type="GO" id="GO:0030435">
    <property type="term" value="P:sporulation resulting in formation of a cellular spore"/>
    <property type="evidence" value="ECO:0007669"/>
    <property type="project" value="UniProtKB-KW"/>
</dbReference>
<comment type="subcellular location">
    <subcellularLocation>
        <location evidence="1">Nucleus</location>
    </subcellularLocation>
</comment>
<feature type="compositionally biased region" description="Low complexity" evidence="6">
    <location>
        <begin position="339"/>
        <end position="356"/>
    </location>
</feature>
<feature type="compositionally biased region" description="Basic and acidic residues" evidence="6">
    <location>
        <begin position="60"/>
        <end position="71"/>
    </location>
</feature>
<dbReference type="PROSITE" id="PS51821">
    <property type="entry name" value="VELVET"/>
    <property type="match status" value="1"/>
</dbReference>
<keyword evidence="3" id="KW-0805">Transcription regulation</keyword>
<dbReference type="OrthoDB" id="5599552at2759"/>
<reference evidence="8 9" key="1">
    <citation type="journal article" date="2013" name="PLoS Genet.">
        <title>The genome and development-dependent transcriptomes of Pyronema confluens: a window into fungal evolution.</title>
        <authorList>
            <person name="Traeger S."/>
            <person name="Altegoer F."/>
            <person name="Freitag M."/>
            <person name="Gabaldon T."/>
            <person name="Kempken F."/>
            <person name="Kumar A."/>
            <person name="Marcet-Houben M."/>
            <person name="Poggeler S."/>
            <person name="Stajich J.E."/>
            <person name="Nowrousian M."/>
        </authorList>
    </citation>
    <scope>NUCLEOTIDE SEQUENCE [LARGE SCALE GENOMIC DNA]</scope>
    <source>
        <strain evidence="9">CBS 100304</strain>
        <tissue evidence="8">Vegetative mycelium</tissue>
    </source>
</reference>
<gene>
    <name evidence="8" type="ORF">PCON_10205</name>
</gene>
<keyword evidence="9" id="KW-1185">Reference proteome</keyword>
<dbReference type="OMA" id="TDITFSY"/>
<feature type="compositionally biased region" description="Low complexity" evidence="6">
    <location>
        <begin position="495"/>
        <end position="505"/>
    </location>
</feature>
<dbReference type="Pfam" id="PF11754">
    <property type="entry name" value="Velvet"/>
    <property type="match status" value="2"/>
</dbReference>
<dbReference type="Proteomes" id="UP000018144">
    <property type="component" value="Unassembled WGS sequence"/>
</dbReference>
<protein>
    <recommendedName>
        <fullName evidence="7">Velvet domain-containing protein</fullName>
    </recommendedName>
</protein>
<feature type="region of interest" description="Disordered" evidence="6">
    <location>
        <begin position="175"/>
        <end position="505"/>
    </location>
</feature>
<dbReference type="InterPro" id="IPR037525">
    <property type="entry name" value="Velvet_dom"/>
</dbReference>
<dbReference type="AlphaFoldDB" id="U4L3K0"/>
<feature type="compositionally biased region" description="Low complexity" evidence="6">
    <location>
        <begin position="272"/>
        <end position="291"/>
    </location>
</feature>
<keyword evidence="4" id="KW-0804">Transcription</keyword>
<dbReference type="EMBL" id="HF935553">
    <property type="protein sequence ID" value="CCX10611.1"/>
    <property type="molecule type" value="Genomic_DNA"/>
</dbReference>
<name>U4L3K0_PYROM</name>
<keyword evidence="2" id="KW-0749">Sporulation</keyword>
<dbReference type="Gene3D" id="2.60.40.3960">
    <property type="entry name" value="Velvet domain"/>
    <property type="match status" value="1"/>
</dbReference>
<proteinExistence type="predicted"/>
<feature type="region of interest" description="Disordered" evidence="6">
    <location>
        <begin position="60"/>
        <end position="79"/>
    </location>
</feature>
<dbReference type="STRING" id="1076935.U4L3K0"/>
<evidence type="ECO:0000256" key="5">
    <source>
        <dbReference type="ARBA" id="ARBA00023242"/>
    </source>
</evidence>
<keyword evidence="5" id="KW-0539">Nucleus</keyword>
<sequence length="505" mass="55787">MVVLMNSHTFVDASSRVGGRVRSEDYELHIRQGPERARVAGVKEKDRKPVDPPPIIQLKIRDDSDPAHATHDQPSLIPPHQALAGTLVSSLHRLKDIDNSDGGFFVFGDLSVKIEGEFRLKFSLFEMLKNEVIHIKSITSEPFTVYAAKNFPGMSESTFLSRSFGDQGVRLRIRKEPRTLLKRPQPRPEDYPRPYMQLAPDPRMPQYPPQSGGYLPHPSHDYGPQYPENGKRQRTDSIVSPRNSIDARAPEHHQYIPRAGYEQHPPPPPPQQYQQYQPSSQPPYQYGHYQSAPPPPQPSYSAHPGHSAPPPPPPAHSSIPDYGQYRPPQNTQPPHHHSAAPSPYSPRPQQYPQQRSPLPPTQPPQPPSQYNRYAPPPPQTHQLPHGSNHPGPPVPRLNSPIHSNPARGPPLPVSLRPPHAPSPLGVSGPPGSSSISGMPPPPLDPPQSGSIFNLPPLQLPPMNSGTQGMHRGPHNTMPPMLTQPSKYGPPTSFDSAAQQQQQSSA</sequence>
<feature type="compositionally biased region" description="Pro residues" evidence="6">
    <location>
        <begin position="357"/>
        <end position="367"/>
    </location>
</feature>
<evidence type="ECO:0000256" key="6">
    <source>
        <dbReference type="SAM" id="MobiDB-lite"/>
    </source>
</evidence>
<dbReference type="PANTHER" id="PTHR33572">
    <property type="entry name" value="SPORE DEVELOPMENT REGULATOR VOSA"/>
    <property type="match status" value="1"/>
</dbReference>
<evidence type="ECO:0000256" key="2">
    <source>
        <dbReference type="ARBA" id="ARBA00022969"/>
    </source>
</evidence>
<dbReference type="PANTHER" id="PTHR33572:SF18">
    <property type="entry name" value="SPORE DEVELOPMENT REGULATOR VOSA"/>
    <property type="match status" value="1"/>
</dbReference>
<evidence type="ECO:0000256" key="4">
    <source>
        <dbReference type="ARBA" id="ARBA00023163"/>
    </source>
</evidence>
<evidence type="ECO:0000313" key="9">
    <source>
        <dbReference type="Proteomes" id="UP000018144"/>
    </source>
</evidence>
<evidence type="ECO:0000259" key="7">
    <source>
        <dbReference type="PROSITE" id="PS51821"/>
    </source>
</evidence>
<dbReference type="GO" id="GO:0005634">
    <property type="term" value="C:nucleus"/>
    <property type="evidence" value="ECO:0007669"/>
    <property type="project" value="UniProtKB-SubCell"/>
</dbReference>
<evidence type="ECO:0000313" key="8">
    <source>
        <dbReference type="EMBL" id="CCX10611.1"/>
    </source>
</evidence>
<dbReference type="eggNOG" id="ENOG502RYQD">
    <property type="taxonomic scope" value="Eukaryota"/>
</dbReference>
<feature type="compositionally biased region" description="Low complexity" evidence="6">
    <location>
        <begin position="422"/>
        <end position="437"/>
    </location>
</feature>
<dbReference type="PRINTS" id="PR01217">
    <property type="entry name" value="PRICHEXTENSN"/>
</dbReference>